<dbReference type="Gene3D" id="3.40.50.1820">
    <property type="entry name" value="alpha/beta hydrolase"/>
    <property type="match status" value="1"/>
</dbReference>
<gene>
    <name evidence="3" type="ORF">VNI00_009910</name>
</gene>
<dbReference type="InterPro" id="IPR029058">
    <property type="entry name" value="AB_hydrolase_fold"/>
</dbReference>
<dbReference type="GO" id="GO:0046503">
    <property type="term" value="P:glycerolipid catabolic process"/>
    <property type="evidence" value="ECO:0007669"/>
    <property type="project" value="TreeGrafter"/>
</dbReference>
<dbReference type="Proteomes" id="UP001383192">
    <property type="component" value="Unassembled WGS sequence"/>
</dbReference>
<reference evidence="3 4" key="1">
    <citation type="submission" date="2024-01" db="EMBL/GenBank/DDBJ databases">
        <title>A draft genome for a cacao thread blight-causing isolate of Paramarasmius palmivorus.</title>
        <authorList>
            <person name="Baruah I.K."/>
            <person name="Bukari Y."/>
            <person name="Amoako-Attah I."/>
            <person name="Meinhardt L.W."/>
            <person name="Bailey B.A."/>
            <person name="Cohen S.P."/>
        </authorList>
    </citation>
    <scope>NUCLEOTIDE SEQUENCE [LARGE SCALE GENOMIC DNA]</scope>
    <source>
        <strain evidence="3 4">GH-12</strain>
    </source>
</reference>
<sequence length="348" mass="38593">MPFVDVETRTGNVKFKYIISTPTSEDSRSIDPNLPTILFIHPVFTAPVIFHYPRLRRFNLVTFDVREHGETLGDATPPTYDQFDAAEDTVRLMDALSLPPCHFFGLASGATVALQIALSYPTKVLSLTLPSHECLEEPLDVSEGHVDVYERWRSGVPDAETVDEELLQEAMMGAAEYAFTNLSEVSPLGTAIAWNSTGVQRRRWTYPNLGALKAYVIDFMKDRKSHPISELARISCPVVVIQGTNDIAYPIEYAEDFCKQLEKAGVDVSLVTIPGAPHFLCVDYGDIVNPLLYDLVTSKCGSSSPNLPPVRPEGMVHSPWHSMLKEAGWKGSDPGNPEDDDDDDVFFI</sequence>
<evidence type="ECO:0000313" key="4">
    <source>
        <dbReference type="Proteomes" id="UP001383192"/>
    </source>
</evidence>
<feature type="region of interest" description="Disordered" evidence="1">
    <location>
        <begin position="327"/>
        <end position="348"/>
    </location>
</feature>
<protein>
    <recommendedName>
        <fullName evidence="2">AB hydrolase-1 domain-containing protein</fullName>
    </recommendedName>
</protein>
<dbReference type="PANTHER" id="PTHR43433">
    <property type="entry name" value="HYDROLASE, ALPHA/BETA FOLD FAMILY PROTEIN"/>
    <property type="match status" value="1"/>
</dbReference>
<dbReference type="SUPFAM" id="SSF53474">
    <property type="entry name" value="alpha/beta-Hydrolases"/>
    <property type="match status" value="1"/>
</dbReference>
<evidence type="ECO:0000313" key="3">
    <source>
        <dbReference type="EMBL" id="KAK7040105.1"/>
    </source>
</evidence>
<dbReference type="EMBL" id="JAYKXP010000038">
    <property type="protein sequence ID" value="KAK7040105.1"/>
    <property type="molecule type" value="Genomic_DNA"/>
</dbReference>
<organism evidence="3 4">
    <name type="scientific">Paramarasmius palmivorus</name>
    <dbReference type="NCBI Taxonomy" id="297713"/>
    <lineage>
        <taxon>Eukaryota</taxon>
        <taxon>Fungi</taxon>
        <taxon>Dikarya</taxon>
        <taxon>Basidiomycota</taxon>
        <taxon>Agaricomycotina</taxon>
        <taxon>Agaricomycetes</taxon>
        <taxon>Agaricomycetidae</taxon>
        <taxon>Agaricales</taxon>
        <taxon>Marasmiineae</taxon>
        <taxon>Marasmiaceae</taxon>
        <taxon>Paramarasmius</taxon>
    </lineage>
</organism>
<dbReference type="InterPro" id="IPR000073">
    <property type="entry name" value="AB_hydrolase_1"/>
</dbReference>
<dbReference type="Pfam" id="PF00561">
    <property type="entry name" value="Abhydrolase_1"/>
    <property type="match status" value="1"/>
</dbReference>
<proteinExistence type="predicted"/>
<dbReference type="GO" id="GO:0004806">
    <property type="term" value="F:triacylglycerol lipase activity"/>
    <property type="evidence" value="ECO:0007669"/>
    <property type="project" value="TreeGrafter"/>
</dbReference>
<comment type="caution">
    <text evidence="3">The sequence shown here is derived from an EMBL/GenBank/DDBJ whole genome shotgun (WGS) entry which is preliminary data.</text>
</comment>
<dbReference type="AlphaFoldDB" id="A0AAW0CN54"/>
<accession>A0AAW0CN54</accession>
<evidence type="ECO:0000256" key="1">
    <source>
        <dbReference type="SAM" id="MobiDB-lite"/>
    </source>
</evidence>
<evidence type="ECO:0000259" key="2">
    <source>
        <dbReference type="Pfam" id="PF00561"/>
    </source>
</evidence>
<feature type="compositionally biased region" description="Acidic residues" evidence="1">
    <location>
        <begin position="336"/>
        <end position="348"/>
    </location>
</feature>
<dbReference type="PANTHER" id="PTHR43433:SF5">
    <property type="entry name" value="AB HYDROLASE-1 DOMAIN-CONTAINING PROTEIN"/>
    <property type="match status" value="1"/>
</dbReference>
<keyword evidence="4" id="KW-1185">Reference proteome</keyword>
<name>A0AAW0CN54_9AGAR</name>
<dbReference type="InterPro" id="IPR050471">
    <property type="entry name" value="AB_hydrolase"/>
</dbReference>
<feature type="domain" description="AB hydrolase-1" evidence="2">
    <location>
        <begin position="55"/>
        <end position="282"/>
    </location>
</feature>